<evidence type="ECO:0000313" key="15">
    <source>
        <dbReference type="EMBL" id="KIR49526.1"/>
    </source>
</evidence>
<dbReference type="GO" id="GO:0006457">
    <property type="term" value="P:protein folding"/>
    <property type="evidence" value="ECO:0007669"/>
    <property type="project" value="InterPro"/>
</dbReference>
<name>A0A0D0VQZ2_CRYGA</name>
<dbReference type="InterPro" id="IPR029000">
    <property type="entry name" value="Cyclophilin-like_dom_sf"/>
</dbReference>
<dbReference type="GO" id="GO:0071013">
    <property type="term" value="C:catalytic step 2 spliceosome"/>
    <property type="evidence" value="ECO:0007669"/>
    <property type="project" value="TreeGrafter"/>
</dbReference>
<evidence type="ECO:0000256" key="2">
    <source>
        <dbReference type="ARBA" id="ARBA00000971"/>
    </source>
</evidence>
<comment type="similarity">
    <text evidence="6">Belongs to the cyclophilin-type PPIase family. PPIL2 subfamily.</text>
</comment>
<dbReference type="SUPFAM" id="SSF50891">
    <property type="entry name" value="Cyclophilin-like"/>
    <property type="match status" value="1"/>
</dbReference>
<dbReference type="PANTHER" id="PTHR45625">
    <property type="entry name" value="PEPTIDYL-PROLYL CIS-TRANS ISOMERASE-RELATED"/>
    <property type="match status" value="1"/>
</dbReference>
<dbReference type="OrthoDB" id="407558at2759"/>
<comment type="catalytic activity">
    <reaction evidence="2">
        <text>[protein]-peptidylproline (omega=180) = [protein]-peptidylproline (omega=0)</text>
        <dbReference type="Rhea" id="RHEA:16237"/>
        <dbReference type="Rhea" id="RHEA-COMP:10747"/>
        <dbReference type="Rhea" id="RHEA-COMP:10748"/>
        <dbReference type="ChEBI" id="CHEBI:83833"/>
        <dbReference type="ChEBI" id="CHEBI:83834"/>
        <dbReference type="EC" id="5.2.1.8"/>
    </reaction>
</comment>
<feature type="compositionally biased region" description="Basic and acidic residues" evidence="12">
    <location>
        <begin position="513"/>
        <end position="526"/>
    </location>
</feature>
<accession>A0A0D0VQZ2</accession>
<evidence type="ECO:0000256" key="11">
    <source>
        <dbReference type="ARBA" id="ARBA00023242"/>
    </source>
</evidence>
<dbReference type="GO" id="GO:0061630">
    <property type="term" value="F:ubiquitin protein ligase activity"/>
    <property type="evidence" value="ECO:0007669"/>
    <property type="project" value="UniProtKB-EC"/>
</dbReference>
<dbReference type="GO" id="GO:0003755">
    <property type="term" value="F:peptidyl-prolyl cis-trans isomerase activity"/>
    <property type="evidence" value="ECO:0007669"/>
    <property type="project" value="UniProtKB-KW"/>
</dbReference>
<dbReference type="Gene3D" id="3.30.40.10">
    <property type="entry name" value="Zinc/RING finger domain, C3HC4 (zinc finger)"/>
    <property type="match status" value="1"/>
</dbReference>
<evidence type="ECO:0000256" key="4">
    <source>
        <dbReference type="ARBA" id="ARBA00004123"/>
    </source>
</evidence>
<evidence type="ECO:0000256" key="3">
    <source>
        <dbReference type="ARBA" id="ARBA00003697"/>
    </source>
</evidence>
<keyword evidence="9" id="KW-0697">Rotamase</keyword>
<protein>
    <submittedName>
        <fullName evidence="15">Peptidyl-prolyl cis-trans isomerase-like 2</fullName>
    </submittedName>
</protein>
<evidence type="ECO:0000256" key="8">
    <source>
        <dbReference type="ARBA" id="ARBA00022786"/>
    </source>
</evidence>
<sequence>MGHNSDKLYVTHSEHAAGSHTASSFGKRQETGKSEFQRLPFDCCALSLQPFKNPVAVISEPKAGEAPRADVFDLLNIVPYIRKFKSNPVTGKPLETSQLIKLNFFRNAEGNLHDPITYKVFSPHIHIVFLKNTGNVFDMASLQLLAIKPKTWRDLVNDEPFKREDIITIQDPQNLAARDLREYDYVKKDLKVSEDEMAGDPLRGINVDAAGGAGKVLKMIAEKNTPTPTPSSKVEDEKVEEKKGVVAKRKIEQMAYNASNYSSGRAAASLTSTSLMPETKSERALFDEEEYMFEELSRPTKEKDRQKSKAYATITTNLGPLNVELHGDRAPKTVYNFVQLAKAGKYDDVVFHRLIPGFMVQGGDPTGTGRGGESYWGEPFRDEYSEKGAYKHDSRGVLSMANSGPRTNGSQFFFTFRATPHLDGKHTVFGKLVGGEETLDKIERVNVRPGGDRPVRDIVILGVTVLQDPFEAYQTRLQARLARQDQSDAAVKRRAEAQREREKDRTTWLGTKLGDKGAKPGKRPMEGEDVGGVGKYLKVGGAVGTRAGDAVEYGAEKKKKKTGGGFGDFSGW</sequence>
<evidence type="ECO:0000256" key="12">
    <source>
        <dbReference type="SAM" id="MobiDB-lite"/>
    </source>
</evidence>
<dbReference type="SMART" id="SM00504">
    <property type="entry name" value="Ubox"/>
    <property type="match status" value="1"/>
</dbReference>
<dbReference type="Pfam" id="PF00160">
    <property type="entry name" value="Pro_isomerase"/>
    <property type="match status" value="1"/>
</dbReference>
<evidence type="ECO:0000256" key="9">
    <source>
        <dbReference type="ARBA" id="ARBA00023110"/>
    </source>
</evidence>
<keyword evidence="11" id="KW-0539">Nucleus</keyword>
<dbReference type="PROSITE" id="PS50072">
    <property type="entry name" value="CSA_PPIASE_2"/>
    <property type="match status" value="1"/>
</dbReference>
<dbReference type="InterPro" id="IPR002130">
    <property type="entry name" value="Cyclophilin-type_PPIase_dom"/>
</dbReference>
<organism evidence="15">
    <name type="scientific">Cryptococcus bacillisporus CA1280</name>
    <dbReference type="NCBI Taxonomy" id="1296109"/>
    <lineage>
        <taxon>Eukaryota</taxon>
        <taxon>Fungi</taxon>
        <taxon>Dikarya</taxon>
        <taxon>Basidiomycota</taxon>
        <taxon>Agaricomycotina</taxon>
        <taxon>Tremellomycetes</taxon>
        <taxon>Tremellales</taxon>
        <taxon>Cryptococcaceae</taxon>
        <taxon>Cryptococcus</taxon>
        <taxon>Cryptococcus gattii species complex</taxon>
    </lineage>
</organism>
<evidence type="ECO:0000256" key="7">
    <source>
        <dbReference type="ARBA" id="ARBA00022679"/>
    </source>
</evidence>
<dbReference type="PROSITE" id="PS51698">
    <property type="entry name" value="U_BOX"/>
    <property type="match status" value="1"/>
</dbReference>
<dbReference type="FunFam" id="3.30.40.10:FF:000079">
    <property type="entry name" value="Peptidyl-prolyl cis-trans isomerase 2"/>
    <property type="match status" value="1"/>
</dbReference>
<feature type="region of interest" description="Disordered" evidence="12">
    <location>
        <begin position="486"/>
        <end position="532"/>
    </location>
</feature>
<evidence type="ECO:0000256" key="5">
    <source>
        <dbReference type="ARBA" id="ARBA00004906"/>
    </source>
</evidence>
<comment type="subcellular location">
    <subcellularLocation>
        <location evidence="4">Nucleus</location>
    </subcellularLocation>
</comment>
<dbReference type="FunFam" id="2.40.100.10:FF:000014">
    <property type="entry name" value="Peptidyl-prolyl cis-trans isomerase cyp65"/>
    <property type="match status" value="1"/>
</dbReference>
<comment type="catalytic activity">
    <reaction evidence="1">
        <text>S-ubiquitinyl-[E2 ubiquitin-conjugating enzyme]-L-cysteine + [acceptor protein]-L-lysine = [E2 ubiquitin-conjugating enzyme]-L-cysteine + N(6)-ubiquitinyl-[acceptor protein]-L-lysine.</text>
        <dbReference type="EC" id="2.3.2.27"/>
    </reaction>
</comment>
<dbReference type="HOGENOM" id="CLU_012062_7_0_1"/>
<comment type="function">
    <text evidence="3">May catalyze the cis-trans isomerization of proline imidic peptide bonds in oligopeptides thereby assisting the folding of proteins. May also function as a chaperone, playing a role in intracellular transport of proteins. May also have a protein ubiquitin ligase activity acting as an E3 ubiquitin protein ligase or as a ubiquitin-ubiquitin ligase promoting elongation of ubiquitin chains on proteins.</text>
</comment>
<dbReference type="EMBL" id="KN847974">
    <property type="protein sequence ID" value="KIR49526.1"/>
    <property type="molecule type" value="Genomic_DNA"/>
</dbReference>
<evidence type="ECO:0000259" key="13">
    <source>
        <dbReference type="PROSITE" id="PS50072"/>
    </source>
</evidence>
<dbReference type="AlphaFoldDB" id="A0A0D0VQZ2"/>
<evidence type="ECO:0000259" key="14">
    <source>
        <dbReference type="PROSITE" id="PS51698"/>
    </source>
</evidence>
<keyword evidence="7" id="KW-0808">Transferase</keyword>
<dbReference type="InterPro" id="IPR026951">
    <property type="entry name" value="PPIL2_U-box_dom"/>
</dbReference>
<dbReference type="Gene3D" id="2.40.100.10">
    <property type="entry name" value="Cyclophilin-like"/>
    <property type="match status" value="1"/>
</dbReference>
<evidence type="ECO:0000256" key="1">
    <source>
        <dbReference type="ARBA" id="ARBA00000900"/>
    </source>
</evidence>
<dbReference type="PROSITE" id="PS00170">
    <property type="entry name" value="CSA_PPIASE_1"/>
    <property type="match status" value="1"/>
</dbReference>
<feature type="compositionally biased region" description="Basic and acidic residues" evidence="12">
    <location>
        <begin position="486"/>
        <end position="506"/>
    </location>
</feature>
<dbReference type="InterPro" id="IPR044666">
    <property type="entry name" value="Cyclophilin_A-like"/>
</dbReference>
<feature type="domain" description="U-box" evidence="14">
    <location>
        <begin position="37"/>
        <end position="119"/>
    </location>
</feature>
<dbReference type="GO" id="GO:0000209">
    <property type="term" value="P:protein polyubiquitination"/>
    <property type="evidence" value="ECO:0007669"/>
    <property type="project" value="TreeGrafter"/>
</dbReference>
<gene>
    <name evidence="15" type="ORF">I312_00610</name>
</gene>
<dbReference type="CDD" id="cd16663">
    <property type="entry name" value="RING-Ubox_PPIL2"/>
    <property type="match status" value="1"/>
</dbReference>
<feature type="domain" description="PPIase cyclophilin-type" evidence="13">
    <location>
        <begin position="316"/>
        <end position="465"/>
    </location>
</feature>
<comment type="pathway">
    <text evidence="5">Protein modification; protein ubiquitination.</text>
</comment>
<dbReference type="InterPro" id="IPR003613">
    <property type="entry name" value="Ubox_domain"/>
</dbReference>
<evidence type="ECO:0000256" key="10">
    <source>
        <dbReference type="ARBA" id="ARBA00023235"/>
    </source>
</evidence>
<dbReference type="SUPFAM" id="SSF57850">
    <property type="entry name" value="RING/U-box"/>
    <property type="match status" value="1"/>
</dbReference>
<keyword evidence="10 15" id="KW-0413">Isomerase</keyword>
<reference evidence="15" key="1">
    <citation type="submission" date="2015-01" db="EMBL/GenBank/DDBJ databases">
        <title>The Genome Sequence of Cryptococcus gattii CA1280.</title>
        <authorList>
            <consortium name="The Broad Institute Genomics Platform"/>
            <person name="Cuomo C."/>
            <person name="Litvintseva A."/>
            <person name="Chen Y."/>
            <person name="Heitman J."/>
            <person name="Sun S."/>
            <person name="Springer D."/>
            <person name="Dromer F."/>
            <person name="Young S."/>
            <person name="Zeng Q."/>
            <person name="Gargeya S."/>
            <person name="Abouelleil A."/>
            <person name="Alvarado L."/>
            <person name="Chapman S.B."/>
            <person name="Gainer-Dewar J."/>
            <person name="Goldberg J."/>
            <person name="Griggs A."/>
            <person name="Gujja S."/>
            <person name="Hansen M."/>
            <person name="Howarth C."/>
            <person name="Imamovic A."/>
            <person name="Larimer J."/>
            <person name="Murphy C."/>
            <person name="Naylor J."/>
            <person name="Pearson M."/>
            <person name="Priest M."/>
            <person name="Roberts A."/>
            <person name="Saif S."/>
            <person name="Shea T."/>
            <person name="Sykes S."/>
            <person name="Wortman J."/>
            <person name="Nusbaum C."/>
            <person name="Birren B."/>
        </authorList>
    </citation>
    <scope>NUCLEOTIDE SEQUENCE [LARGE SCALE GENOMIC DNA]</scope>
    <source>
        <strain evidence="15">CA1280</strain>
    </source>
</reference>
<dbReference type="PANTHER" id="PTHR45625:SF1">
    <property type="entry name" value="RING-TYPE E3 UBIQUITIN-PROTEIN LIGASE PPIL2"/>
    <property type="match status" value="1"/>
</dbReference>
<dbReference type="PRINTS" id="PR00153">
    <property type="entry name" value="CSAPPISMRASE"/>
</dbReference>
<evidence type="ECO:0000256" key="6">
    <source>
        <dbReference type="ARBA" id="ARBA00007930"/>
    </source>
</evidence>
<dbReference type="InterPro" id="IPR020892">
    <property type="entry name" value="Cyclophilin-type_PPIase_CS"/>
</dbReference>
<keyword evidence="8" id="KW-0833">Ubl conjugation pathway</keyword>
<proteinExistence type="inferred from homology"/>
<dbReference type="InterPro" id="IPR013083">
    <property type="entry name" value="Znf_RING/FYVE/PHD"/>
</dbReference>